<dbReference type="EMBL" id="JANCMW010000078">
    <property type="protein sequence ID" value="MDF0752807.1"/>
    <property type="molecule type" value="Genomic_DNA"/>
</dbReference>
<protein>
    <recommendedName>
        <fullName evidence="3">Class I SAM-dependent methyltransferase</fullName>
    </recommendedName>
</protein>
<name>A0ABT5YGI6_9GAMM</name>
<comment type="caution">
    <text evidence="1">The sequence shown here is derived from an EMBL/GenBank/DDBJ whole genome shotgun (WGS) entry which is preliminary data.</text>
</comment>
<dbReference type="InterPro" id="IPR029063">
    <property type="entry name" value="SAM-dependent_MTases_sf"/>
</dbReference>
<sequence length="95" mass="10705">WEVLQGDALALKDYVEAGSVDTVIFSSILHELYSYIPYNGARFNRDTVAAALRSAFDVLSDGGRIIIRDGIMTEPDARRVIRFLQPDGPAWLERY</sequence>
<dbReference type="Proteomes" id="UP001143391">
    <property type="component" value="Unassembled WGS sequence"/>
</dbReference>
<dbReference type="SUPFAM" id="SSF53335">
    <property type="entry name" value="S-adenosyl-L-methionine-dependent methyltransferases"/>
    <property type="match status" value="1"/>
</dbReference>
<gene>
    <name evidence="1" type="ORF">NLU14_21515</name>
</gene>
<feature type="non-terminal residue" evidence="1">
    <location>
        <position position="95"/>
    </location>
</feature>
<proteinExistence type="predicted"/>
<evidence type="ECO:0008006" key="3">
    <source>
        <dbReference type="Google" id="ProtNLM"/>
    </source>
</evidence>
<reference evidence="1" key="1">
    <citation type="submission" date="2022-07" db="EMBL/GenBank/DDBJ databases">
        <title>Marinobacter iranensis a new bacterium isolate from a hipersaline lake in Iran.</title>
        <authorList>
            <person name="Mohammad A.M.A."/>
            <person name="Cristina S.-P."/>
            <person name="Antonio V."/>
        </authorList>
    </citation>
    <scope>NUCLEOTIDE SEQUENCE</scope>
    <source>
        <strain evidence="1">71-i</strain>
    </source>
</reference>
<feature type="non-terminal residue" evidence="1">
    <location>
        <position position="1"/>
    </location>
</feature>
<keyword evidence="2" id="KW-1185">Reference proteome</keyword>
<evidence type="ECO:0000313" key="1">
    <source>
        <dbReference type="EMBL" id="MDF0752807.1"/>
    </source>
</evidence>
<evidence type="ECO:0000313" key="2">
    <source>
        <dbReference type="Proteomes" id="UP001143391"/>
    </source>
</evidence>
<accession>A0ABT5YGI6</accession>
<dbReference type="Gene3D" id="3.40.50.150">
    <property type="entry name" value="Vaccinia Virus protein VP39"/>
    <property type="match status" value="1"/>
</dbReference>
<organism evidence="1 2">
    <name type="scientific">Marinobacter iranensis</name>
    <dbReference type="NCBI Taxonomy" id="2962607"/>
    <lineage>
        <taxon>Bacteria</taxon>
        <taxon>Pseudomonadati</taxon>
        <taxon>Pseudomonadota</taxon>
        <taxon>Gammaproteobacteria</taxon>
        <taxon>Pseudomonadales</taxon>
        <taxon>Marinobacteraceae</taxon>
        <taxon>Marinobacter</taxon>
    </lineage>
</organism>